<sequence length="210" mass="23035">MLRSGMHSTRNSTQVLEDLEVKLPLALDMIQARTSSASAGPSSLPPTTDVLGVIAVSINGSVIFMESGDPRRSWTRCRWNAHLTFAINPPPPPPLPLAISFDSASRSEPKNTRNPAEYRIAPRHNVPRGANGLGREAHRLGALKRGGDLSEDGWEEGNLQADGLHFLSCAADEARTRRATVRAWHRTRQSPPSWQSGRAPRPWRSPLLVC</sequence>
<name>A0AAJ0MC40_9PEZI</name>
<dbReference type="AlphaFoldDB" id="A0AAJ0MC40"/>
<gene>
    <name evidence="2" type="ORF">B0T25DRAFT_547434</name>
</gene>
<reference evidence="2" key="1">
    <citation type="journal article" date="2023" name="Mol. Phylogenet. Evol.">
        <title>Genome-scale phylogeny and comparative genomics of the fungal order Sordariales.</title>
        <authorList>
            <person name="Hensen N."/>
            <person name="Bonometti L."/>
            <person name="Westerberg I."/>
            <person name="Brannstrom I.O."/>
            <person name="Guillou S."/>
            <person name="Cros-Aarteil S."/>
            <person name="Calhoun S."/>
            <person name="Haridas S."/>
            <person name="Kuo A."/>
            <person name="Mondo S."/>
            <person name="Pangilinan J."/>
            <person name="Riley R."/>
            <person name="LaButti K."/>
            <person name="Andreopoulos B."/>
            <person name="Lipzen A."/>
            <person name="Chen C."/>
            <person name="Yan M."/>
            <person name="Daum C."/>
            <person name="Ng V."/>
            <person name="Clum A."/>
            <person name="Steindorff A."/>
            <person name="Ohm R.A."/>
            <person name="Martin F."/>
            <person name="Silar P."/>
            <person name="Natvig D.O."/>
            <person name="Lalanne C."/>
            <person name="Gautier V."/>
            <person name="Ament-Velasquez S.L."/>
            <person name="Kruys A."/>
            <person name="Hutchinson M.I."/>
            <person name="Powell A.J."/>
            <person name="Barry K."/>
            <person name="Miller A.N."/>
            <person name="Grigoriev I.V."/>
            <person name="Debuchy R."/>
            <person name="Gladieux P."/>
            <person name="Hiltunen Thoren M."/>
            <person name="Johannesson H."/>
        </authorList>
    </citation>
    <scope>NUCLEOTIDE SEQUENCE</scope>
    <source>
        <strain evidence="2">CBS 955.72</strain>
    </source>
</reference>
<evidence type="ECO:0000313" key="2">
    <source>
        <dbReference type="EMBL" id="KAK3349209.1"/>
    </source>
</evidence>
<keyword evidence="3" id="KW-1185">Reference proteome</keyword>
<accession>A0AAJ0MC40</accession>
<reference evidence="2" key="2">
    <citation type="submission" date="2023-06" db="EMBL/GenBank/DDBJ databases">
        <authorList>
            <consortium name="Lawrence Berkeley National Laboratory"/>
            <person name="Haridas S."/>
            <person name="Hensen N."/>
            <person name="Bonometti L."/>
            <person name="Westerberg I."/>
            <person name="Brannstrom I.O."/>
            <person name="Guillou S."/>
            <person name="Cros-Aarteil S."/>
            <person name="Calhoun S."/>
            <person name="Kuo A."/>
            <person name="Mondo S."/>
            <person name="Pangilinan J."/>
            <person name="Riley R."/>
            <person name="Labutti K."/>
            <person name="Andreopoulos B."/>
            <person name="Lipzen A."/>
            <person name="Chen C."/>
            <person name="Yanf M."/>
            <person name="Daum C."/>
            <person name="Ng V."/>
            <person name="Clum A."/>
            <person name="Steindorff A."/>
            <person name="Ohm R."/>
            <person name="Martin F."/>
            <person name="Silar P."/>
            <person name="Natvig D."/>
            <person name="Lalanne C."/>
            <person name="Gautier V."/>
            <person name="Ament-Velasquez S.L."/>
            <person name="Kruys A."/>
            <person name="Hutchinson M.I."/>
            <person name="Powell A.J."/>
            <person name="Barry K."/>
            <person name="Miller A.N."/>
            <person name="Grigoriev I.V."/>
            <person name="Debuchy R."/>
            <person name="Gladieux P."/>
            <person name="Thoren M.H."/>
            <person name="Johannesson H."/>
        </authorList>
    </citation>
    <scope>NUCLEOTIDE SEQUENCE</scope>
    <source>
        <strain evidence="2">CBS 955.72</strain>
    </source>
</reference>
<dbReference type="EMBL" id="JAUIQD010000005">
    <property type="protein sequence ID" value="KAK3349209.1"/>
    <property type="molecule type" value="Genomic_DNA"/>
</dbReference>
<dbReference type="Proteomes" id="UP001275084">
    <property type="component" value="Unassembled WGS sequence"/>
</dbReference>
<protein>
    <submittedName>
        <fullName evidence="2">Uncharacterized protein</fullName>
    </submittedName>
</protein>
<evidence type="ECO:0000256" key="1">
    <source>
        <dbReference type="SAM" id="MobiDB-lite"/>
    </source>
</evidence>
<comment type="caution">
    <text evidence="2">The sequence shown here is derived from an EMBL/GenBank/DDBJ whole genome shotgun (WGS) entry which is preliminary data.</text>
</comment>
<organism evidence="2 3">
    <name type="scientific">Lasiosphaeria hispida</name>
    <dbReference type="NCBI Taxonomy" id="260671"/>
    <lineage>
        <taxon>Eukaryota</taxon>
        <taxon>Fungi</taxon>
        <taxon>Dikarya</taxon>
        <taxon>Ascomycota</taxon>
        <taxon>Pezizomycotina</taxon>
        <taxon>Sordariomycetes</taxon>
        <taxon>Sordariomycetidae</taxon>
        <taxon>Sordariales</taxon>
        <taxon>Lasiosphaeriaceae</taxon>
        <taxon>Lasiosphaeria</taxon>
    </lineage>
</organism>
<evidence type="ECO:0000313" key="3">
    <source>
        <dbReference type="Proteomes" id="UP001275084"/>
    </source>
</evidence>
<proteinExistence type="predicted"/>
<feature type="region of interest" description="Disordered" evidence="1">
    <location>
        <begin position="182"/>
        <end position="210"/>
    </location>
</feature>